<proteinExistence type="inferred from homology"/>
<evidence type="ECO:0000256" key="7">
    <source>
        <dbReference type="SAM" id="SignalP"/>
    </source>
</evidence>
<feature type="chain" id="PRO_5031429405" evidence="7">
    <location>
        <begin position="23"/>
        <end position="559"/>
    </location>
</feature>
<feature type="repeat" description="Solcar" evidence="4">
    <location>
        <begin position="361"/>
        <end position="454"/>
    </location>
</feature>
<dbReference type="Gene3D" id="1.50.40.10">
    <property type="entry name" value="Mitochondrial carrier domain"/>
    <property type="match status" value="1"/>
</dbReference>
<gene>
    <name evidence="8" type="ORF">OSIN01602_LOCUS18905</name>
</gene>
<evidence type="ECO:0000256" key="3">
    <source>
        <dbReference type="ARBA" id="ARBA00023136"/>
    </source>
</evidence>
<dbReference type="PANTHER" id="PTHR46982">
    <property type="entry name" value="CITRATE/OXOGLUTARATE CARRIER PROTEIN"/>
    <property type="match status" value="1"/>
</dbReference>
<evidence type="ECO:0000256" key="1">
    <source>
        <dbReference type="ARBA" id="ARBA00004141"/>
    </source>
</evidence>
<feature type="compositionally biased region" description="Gly residues" evidence="6">
    <location>
        <begin position="38"/>
        <end position="49"/>
    </location>
</feature>
<dbReference type="PANTHER" id="PTHR46982:SF1">
    <property type="entry name" value="CITRATE_OXOGLUTARATE CARRIER PROTEIN"/>
    <property type="match status" value="1"/>
</dbReference>
<evidence type="ECO:0000256" key="5">
    <source>
        <dbReference type="RuleBase" id="RU000488"/>
    </source>
</evidence>
<dbReference type="InterPro" id="IPR053017">
    <property type="entry name" value="Mito_Cit/Oxoglu_Carrier"/>
</dbReference>
<keyword evidence="3 4" id="KW-0472">Membrane</keyword>
<dbReference type="AlphaFoldDB" id="A0A7S2A424"/>
<evidence type="ECO:0000256" key="4">
    <source>
        <dbReference type="PROSITE-ProRule" id="PRU00282"/>
    </source>
</evidence>
<comment type="subcellular location">
    <subcellularLocation>
        <location evidence="1">Membrane</location>
        <topology evidence="1">Multi-pass membrane protein</topology>
    </subcellularLocation>
</comment>
<accession>A0A7S2A424</accession>
<dbReference type="PROSITE" id="PS50920">
    <property type="entry name" value="SOLCAR"/>
    <property type="match status" value="1"/>
</dbReference>
<reference evidence="8" key="1">
    <citation type="submission" date="2021-01" db="EMBL/GenBank/DDBJ databases">
        <authorList>
            <person name="Corre E."/>
            <person name="Pelletier E."/>
            <person name="Niang G."/>
            <person name="Scheremetjew M."/>
            <person name="Finn R."/>
            <person name="Kale V."/>
            <person name="Holt S."/>
            <person name="Cochrane G."/>
            <person name="Meng A."/>
            <person name="Brown T."/>
            <person name="Cohen L."/>
        </authorList>
    </citation>
    <scope>NUCLEOTIDE SEQUENCE</scope>
    <source>
        <strain evidence="8">Grunow 1884</strain>
    </source>
</reference>
<dbReference type="GO" id="GO:0005739">
    <property type="term" value="C:mitochondrion"/>
    <property type="evidence" value="ECO:0007669"/>
    <property type="project" value="TreeGrafter"/>
</dbReference>
<keyword evidence="7" id="KW-0732">Signal</keyword>
<dbReference type="SUPFAM" id="SSF103506">
    <property type="entry name" value="Mitochondrial carrier"/>
    <property type="match status" value="1"/>
</dbReference>
<keyword evidence="2 4" id="KW-0812">Transmembrane</keyword>
<dbReference type="Pfam" id="PF00153">
    <property type="entry name" value="Mito_carr"/>
    <property type="match status" value="2"/>
</dbReference>
<feature type="region of interest" description="Disordered" evidence="6">
    <location>
        <begin position="156"/>
        <end position="177"/>
    </location>
</feature>
<dbReference type="InterPro" id="IPR023395">
    <property type="entry name" value="MCP_dom_sf"/>
</dbReference>
<keyword evidence="5" id="KW-0813">Transport</keyword>
<feature type="compositionally biased region" description="Acidic residues" evidence="6">
    <location>
        <begin position="156"/>
        <end position="172"/>
    </location>
</feature>
<dbReference type="GO" id="GO:0005371">
    <property type="term" value="F:tricarboxylate secondary active transmembrane transporter activity"/>
    <property type="evidence" value="ECO:0007669"/>
    <property type="project" value="TreeGrafter"/>
</dbReference>
<feature type="compositionally biased region" description="Low complexity" evidence="6">
    <location>
        <begin position="93"/>
        <end position="102"/>
    </location>
</feature>
<evidence type="ECO:0000313" key="8">
    <source>
        <dbReference type="EMBL" id="CAD9357383.1"/>
    </source>
</evidence>
<evidence type="ECO:0000256" key="2">
    <source>
        <dbReference type="ARBA" id="ARBA00022692"/>
    </source>
</evidence>
<feature type="region of interest" description="Disordered" evidence="6">
    <location>
        <begin position="23"/>
        <end position="102"/>
    </location>
</feature>
<feature type="signal peptide" evidence="7">
    <location>
        <begin position="1"/>
        <end position="22"/>
    </location>
</feature>
<feature type="region of interest" description="Disordered" evidence="6">
    <location>
        <begin position="194"/>
        <end position="228"/>
    </location>
</feature>
<dbReference type="GO" id="GO:0006843">
    <property type="term" value="P:mitochondrial citrate transmembrane transport"/>
    <property type="evidence" value="ECO:0007669"/>
    <property type="project" value="TreeGrafter"/>
</dbReference>
<dbReference type="GO" id="GO:0015742">
    <property type="term" value="P:alpha-ketoglutarate transport"/>
    <property type="evidence" value="ECO:0007669"/>
    <property type="project" value="TreeGrafter"/>
</dbReference>
<organism evidence="8">
    <name type="scientific">Trieres chinensis</name>
    <name type="common">Marine centric diatom</name>
    <name type="synonym">Odontella sinensis</name>
    <dbReference type="NCBI Taxonomy" id="1514140"/>
    <lineage>
        <taxon>Eukaryota</taxon>
        <taxon>Sar</taxon>
        <taxon>Stramenopiles</taxon>
        <taxon>Ochrophyta</taxon>
        <taxon>Bacillariophyta</taxon>
        <taxon>Mediophyceae</taxon>
        <taxon>Biddulphiophycidae</taxon>
        <taxon>Eupodiscales</taxon>
        <taxon>Parodontellaceae</taxon>
        <taxon>Trieres</taxon>
    </lineage>
</organism>
<sequence>MTARSAALSAALILAAALQAAATSAGGPGGSAPPSPPSGGGGGVGGGDDNGPQFSLSREISFDPSEDRVEVEAETEAVAFFASDAKEEEVDASAEAASAPEAGGVVAHVQSSALYCSGGADDLSGGSPIGGAPGSEDPRGFVAVAECRFGLAMDLDSDADDESDDDDDDDDDGHSSMLSTASLRRSLASANGAGTAYAGSPSKSDEGATSGSRKGRYGHPGSMPRSRGADVAFLSRSNAAVSSRPSSSALNAALGVRGGASAAPSKFAERLIVAALVTVLYEACLGHLLEFIKIVMQTSPPGTSYIDVLRAITAEKGIAGVWDGFIPWGVVQSVFKGGVFGLAHAMASSYLNPLADKGVLPKQLALTLAGGIGGGFQGYVLSPTLLLKTRVMTNPVFREKMSLVRTTFLSLTIGFDVVAQEGILALMKGSNVFAIKRVLDWSTRYFFSDLFEAMLLSYSASDSLTNGEKAAASLLGGTASTISTLPLDVLVAKTQDAKKAGAKVSAVELLKEELAEGGWKRVWDTTMQGFEARLAHVCFTTVVMKTFSPIVFDMIFGQK</sequence>
<dbReference type="GO" id="GO:0016020">
    <property type="term" value="C:membrane"/>
    <property type="evidence" value="ECO:0007669"/>
    <property type="project" value="UniProtKB-SubCell"/>
</dbReference>
<protein>
    <submittedName>
        <fullName evidence="8">Uncharacterized protein</fullName>
    </submittedName>
</protein>
<dbReference type="EMBL" id="HBGO01032799">
    <property type="protein sequence ID" value="CAD9357383.1"/>
    <property type="molecule type" value="Transcribed_RNA"/>
</dbReference>
<name>A0A7S2A424_TRICV</name>
<comment type="similarity">
    <text evidence="5">Belongs to the mitochondrial carrier (TC 2.A.29) family.</text>
</comment>
<evidence type="ECO:0000256" key="6">
    <source>
        <dbReference type="SAM" id="MobiDB-lite"/>
    </source>
</evidence>
<dbReference type="InterPro" id="IPR018108">
    <property type="entry name" value="MCP_transmembrane"/>
</dbReference>